<accession>U6MHN5</accession>
<dbReference type="OrthoDB" id="350804at2759"/>
<reference evidence="2" key="1">
    <citation type="submission" date="2013-10" db="EMBL/GenBank/DDBJ databases">
        <title>Genomic analysis of the causative agents of coccidiosis in chickens.</title>
        <authorList>
            <person name="Reid A.J."/>
            <person name="Blake D."/>
            <person name="Billington K."/>
            <person name="Browne H."/>
            <person name="Dunn M."/>
            <person name="Hung S."/>
            <person name="Kawahara F."/>
            <person name="Miranda-Saavedra D."/>
            <person name="Mourier T."/>
            <person name="Nagra H."/>
            <person name="Otto T.D."/>
            <person name="Rawlings N."/>
            <person name="Sanchez A."/>
            <person name="Sanders M."/>
            <person name="Subramaniam C."/>
            <person name="Tay Y."/>
            <person name="Dear P."/>
            <person name="Doerig C."/>
            <person name="Gruber A."/>
            <person name="Parkinson J."/>
            <person name="Shirley M."/>
            <person name="Wan K.L."/>
            <person name="Berriman M."/>
            <person name="Tomley F."/>
            <person name="Pain A."/>
        </authorList>
    </citation>
    <scope>NUCLEOTIDE SEQUENCE [LARGE SCALE GENOMIC DNA]</scope>
    <source>
        <strain evidence="2">Houghton</strain>
    </source>
</reference>
<gene>
    <name evidence="2" type="ORF">ENH_00020640</name>
</gene>
<reference evidence="2" key="2">
    <citation type="submission" date="2013-10" db="EMBL/GenBank/DDBJ databases">
        <authorList>
            <person name="Aslett M."/>
        </authorList>
    </citation>
    <scope>NUCLEOTIDE SEQUENCE [LARGE SCALE GENOMIC DNA]</scope>
    <source>
        <strain evidence="2">Houghton</strain>
    </source>
</reference>
<evidence type="ECO:0000313" key="3">
    <source>
        <dbReference type="Proteomes" id="UP000030754"/>
    </source>
</evidence>
<evidence type="ECO:0000256" key="1">
    <source>
        <dbReference type="SAM" id="MobiDB-lite"/>
    </source>
</evidence>
<dbReference type="GeneID" id="25472237"/>
<dbReference type="Proteomes" id="UP000030754">
    <property type="component" value="Unassembled WGS sequence"/>
</dbReference>
<dbReference type="AlphaFoldDB" id="U6MHN5"/>
<proteinExistence type="predicted"/>
<sequence length="244" mass="26425">MHLRSVRSGRVVGPMQQDTSTMSVNKLPSEIPTQPRHATPKPTVAEQPHGRKETPQQVAPTANVKGMPQDGPYVTWDKFHSAMAVKKNVIGGPGESSVTSLILPADGSTMQAFLMRIERRYTQMGLETSEWGDALIDHPVGVVGDERSRPRSHGKGIMFAVATGPNAIPVFLERGNRLLNTVDGDKKSAEVVQGTQPPSEARLESGPTPMRNEEAPCKKTDSSGKSAEATEEDCRPEAIETMPH</sequence>
<feature type="compositionally biased region" description="Basic and acidic residues" evidence="1">
    <location>
        <begin position="232"/>
        <end position="244"/>
    </location>
</feature>
<organism evidence="2 3">
    <name type="scientific">Eimeria necatrix</name>
    <dbReference type="NCBI Taxonomy" id="51315"/>
    <lineage>
        <taxon>Eukaryota</taxon>
        <taxon>Sar</taxon>
        <taxon>Alveolata</taxon>
        <taxon>Apicomplexa</taxon>
        <taxon>Conoidasida</taxon>
        <taxon>Coccidia</taxon>
        <taxon>Eucoccidiorida</taxon>
        <taxon>Eimeriorina</taxon>
        <taxon>Eimeriidae</taxon>
        <taxon>Eimeria</taxon>
    </lineage>
</organism>
<dbReference type="RefSeq" id="XP_013439920.1">
    <property type="nucleotide sequence ID" value="XM_013584466.1"/>
</dbReference>
<keyword evidence="3" id="KW-1185">Reference proteome</keyword>
<dbReference type="VEuPathDB" id="ToxoDB:ENH_00020640"/>
<feature type="region of interest" description="Disordered" evidence="1">
    <location>
        <begin position="183"/>
        <end position="244"/>
    </location>
</feature>
<evidence type="ECO:0000313" key="2">
    <source>
        <dbReference type="EMBL" id="CDJ62558.1"/>
    </source>
</evidence>
<name>U6MHN5_9EIME</name>
<dbReference type="EMBL" id="HG722495">
    <property type="protein sequence ID" value="CDJ62558.1"/>
    <property type="molecule type" value="Genomic_DNA"/>
</dbReference>
<protein>
    <submittedName>
        <fullName evidence="2">Uncharacterized protein</fullName>
    </submittedName>
</protein>
<feature type="compositionally biased region" description="Polar residues" evidence="1">
    <location>
        <begin position="16"/>
        <end position="26"/>
    </location>
</feature>
<feature type="region of interest" description="Disordered" evidence="1">
    <location>
        <begin position="1"/>
        <end position="68"/>
    </location>
</feature>
<feature type="compositionally biased region" description="Basic and acidic residues" evidence="1">
    <location>
        <begin position="211"/>
        <end position="222"/>
    </location>
</feature>